<dbReference type="OrthoDB" id="581833at2"/>
<keyword evidence="4" id="KW-1185">Reference proteome</keyword>
<protein>
    <submittedName>
        <fullName evidence="3">Biotin carboxylase-like protein</fullName>
    </submittedName>
</protein>
<evidence type="ECO:0000313" key="3">
    <source>
        <dbReference type="EMBL" id="TWU48051.1"/>
    </source>
</evidence>
<dbReference type="AlphaFoldDB" id="A0A5C6EKA5"/>
<dbReference type="RefSeq" id="WP_146536473.1">
    <property type="nucleotide sequence ID" value="NZ_SJPX01000005.1"/>
</dbReference>
<feature type="domain" description="ATP-grasp" evidence="2">
    <location>
        <begin position="143"/>
        <end position="343"/>
    </location>
</feature>
<evidence type="ECO:0000259" key="2">
    <source>
        <dbReference type="PROSITE" id="PS50975"/>
    </source>
</evidence>
<comment type="caution">
    <text evidence="3">The sequence shown here is derived from an EMBL/GenBank/DDBJ whole genome shotgun (WGS) entry which is preliminary data.</text>
</comment>
<reference evidence="3 4" key="1">
    <citation type="submission" date="2019-02" db="EMBL/GenBank/DDBJ databases">
        <title>Deep-cultivation of Planctomycetes and their phenomic and genomic characterization uncovers novel biology.</title>
        <authorList>
            <person name="Wiegand S."/>
            <person name="Jogler M."/>
            <person name="Boedeker C."/>
            <person name="Pinto D."/>
            <person name="Vollmers J."/>
            <person name="Rivas-Marin E."/>
            <person name="Kohn T."/>
            <person name="Peeters S.H."/>
            <person name="Heuer A."/>
            <person name="Rast P."/>
            <person name="Oberbeckmann S."/>
            <person name="Bunk B."/>
            <person name="Jeske O."/>
            <person name="Meyerdierks A."/>
            <person name="Storesund J.E."/>
            <person name="Kallscheuer N."/>
            <person name="Luecker S."/>
            <person name="Lage O.M."/>
            <person name="Pohl T."/>
            <person name="Merkel B.J."/>
            <person name="Hornburger P."/>
            <person name="Mueller R.-W."/>
            <person name="Bruemmer F."/>
            <person name="Labrenz M."/>
            <person name="Spormann A.M."/>
            <person name="Op Den Camp H."/>
            <person name="Overmann J."/>
            <person name="Amann R."/>
            <person name="Jetten M.S.M."/>
            <person name="Mascher T."/>
            <person name="Medema M.H."/>
            <person name="Devos D.P."/>
            <person name="Kaster A.-K."/>
            <person name="Ovreas L."/>
            <person name="Rohde M."/>
            <person name="Galperin M.Y."/>
            <person name="Jogler C."/>
        </authorList>
    </citation>
    <scope>NUCLEOTIDE SEQUENCE [LARGE SCALE GENOMIC DNA]</scope>
    <source>
        <strain evidence="3 4">Poly59</strain>
    </source>
</reference>
<gene>
    <name evidence="3" type="ORF">Poly59_48950</name>
</gene>
<keyword evidence="1" id="KW-0547">Nucleotide-binding</keyword>
<organism evidence="3 4">
    <name type="scientific">Rubripirellula reticaptiva</name>
    <dbReference type="NCBI Taxonomy" id="2528013"/>
    <lineage>
        <taxon>Bacteria</taxon>
        <taxon>Pseudomonadati</taxon>
        <taxon>Planctomycetota</taxon>
        <taxon>Planctomycetia</taxon>
        <taxon>Pirellulales</taxon>
        <taxon>Pirellulaceae</taxon>
        <taxon>Rubripirellula</taxon>
    </lineage>
</organism>
<dbReference type="Gene3D" id="3.30.470.20">
    <property type="entry name" value="ATP-grasp fold, B domain"/>
    <property type="match status" value="1"/>
</dbReference>
<dbReference type="Proteomes" id="UP000317977">
    <property type="component" value="Unassembled WGS sequence"/>
</dbReference>
<dbReference type="SUPFAM" id="SSF56059">
    <property type="entry name" value="Glutathione synthetase ATP-binding domain-like"/>
    <property type="match status" value="1"/>
</dbReference>
<accession>A0A5C6EKA5</accession>
<dbReference type="EMBL" id="SJPX01000005">
    <property type="protein sequence ID" value="TWU48051.1"/>
    <property type="molecule type" value="Genomic_DNA"/>
</dbReference>
<dbReference type="GO" id="GO:0005524">
    <property type="term" value="F:ATP binding"/>
    <property type="evidence" value="ECO:0007669"/>
    <property type="project" value="UniProtKB-UniRule"/>
</dbReference>
<sequence>MTTNTKRVLKGIPDIRLHFHRNETPIYFISATNFNLMGIDEWVRNFRYITYIDCFDGQHPHVISPSEIPHRPFTSIEDVNNYLLEHKEVVDLIRRRSKNGKGGKAVFLFFDEQTEALCEQLGLEVCFPSAQLRTEIDNKIMTTRIGDRAGIASVPNVLAKVESYSQMRELTGHLGNDLVIQTAFGDSGHTTFFISSEEDWNKHADEIVADPEVKIMKRIRCRGAAQEACVTRHGTIVGPMMTELVGFKELTPYRGGWCGNEVLAESFSQDVRAKACDMTFRFGEELRKMGYRGYFELDFLRDLDSDELYLGEVNPRVTGASAMTNLAAFAHADAPLFLFHLLEWADVDFELDVAELNARWSDPDNIDSWGQLVIKHTADTVELITETPQTGIWKLHENGNVEYLRMQTHRRTVESEQEAFFLRIAKPGDYKYEGADLGILITPGRLMTEDFELNDRAKAWTKGIIGEFKSRAIQPAEAEVATEIAEVANFKMM</sequence>
<evidence type="ECO:0000256" key="1">
    <source>
        <dbReference type="PROSITE-ProRule" id="PRU00409"/>
    </source>
</evidence>
<name>A0A5C6EKA5_9BACT</name>
<proteinExistence type="predicted"/>
<dbReference type="PROSITE" id="PS50975">
    <property type="entry name" value="ATP_GRASP"/>
    <property type="match status" value="1"/>
</dbReference>
<evidence type="ECO:0000313" key="4">
    <source>
        <dbReference type="Proteomes" id="UP000317977"/>
    </source>
</evidence>
<dbReference type="GO" id="GO:0046872">
    <property type="term" value="F:metal ion binding"/>
    <property type="evidence" value="ECO:0007669"/>
    <property type="project" value="InterPro"/>
</dbReference>
<keyword evidence="1" id="KW-0067">ATP-binding</keyword>
<dbReference type="InterPro" id="IPR011761">
    <property type="entry name" value="ATP-grasp"/>
</dbReference>
<dbReference type="NCBIfam" id="NF005096">
    <property type="entry name" value="PRK06524.1"/>
    <property type="match status" value="1"/>
</dbReference>